<sequence>MSALGKEDYTHLDFGGIVAFLATILTKSLPFYRNHTLTFTPAENPFRGENDYSQWPQPLEL</sequence>
<organism evidence="1 2">
    <name type="scientific">Cyclobacterium qasimii M12-11B</name>
    <dbReference type="NCBI Taxonomy" id="641524"/>
    <lineage>
        <taxon>Bacteria</taxon>
        <taxon>Pseudomonadati</taxon>
        <taxon>Bacteroidota</taxon>
        <taxon>Cytophagia</taxon>
        <taxon>Cytophagales</taxon>
        <taxon>Cyclobacteriaceae</taxon>
        <taxon>Cyclobacterium</taxon>
    </lineage>
</organism>
<evidence type="ECO:0000313" key="1">
    <source>
        <dbReference type="EMBL" id="EPR65972.1"/>
    </source>
</evidence>
<reference evidence="1 2" key="1">
    <citation type="journal article" date="2013" name="Genome Announc.">
        <title>Draft Genome Sequence of Cyclobacterium qasimii Strain M12-11BT, Isolated from Arctic Marine Sediment.</title>
        <authorList>
            <person name="Shivaji S."/>
            <person name="Ara S."/>
            <person name="Singh A."/>
            <person name="Kumar Pinnaka A."/>
        </authorList>
    </citation>
    <scope>NUCLEOTIDE SEQUENCE [LARGE SCALE GENOMIC DNA]</scope>
    <source>
        <strain evidence="1 2">M12-11B</strain>
    </source>
</reference>
<dbReference type="Proteomes" id="UP000014974">
    <property type="component" value="Unassembled WGS sequence"/>
</dbReference>
<name>S7V8R0_9BACT</name>
<protein>
    <submittedName>
        <fullName evidence="1">Uncharacterized protein</fullName>
    </submittedName>
</protein>
<comment type="caution">
    <text evidence="1">The sequence shown here is derived from an EMBL/GenBank/DDBJ whole genome shotgun (WGS) entry which is preliminary data.</text>
</comment>
<gene>
    <name evidence="1" type="ORF">ADICYQ_4997</name>
</gene>
<dbReference type="EMBL" id="ATNM01000167">
    <property type="protein sequence ID" value="EPR65972.1"/>
    <property type="molecule type" value="Genomic_DNA"/>
</dbReference>
<proteinExistence type="predicted"/>
<evidence type="ECO:0000313" key="2">
    <source>
        <dbReference type="Proteomes" id="UP000014974"/>
    </source>
</evidence>
<accession>S7V8R0</accession>
<dbReference type="AlphaFoldDB" id="S7V8R0"/>